<dbReference type="AlphaFoldDB" id="A0A1Q3E4Q3"/>
<accession>A0A1Q3E4Q3</accession>
<feature type="compositionally biased region" description="Basic and acidic residues" evidence="1">
    <location>
        <begin position="306"/>
        <end position="319"/>
    </location>
</feature>
<keyword evidence="3" id="KW-1185">Reference proteome</keyword>
<evidence type="ECO:0000313" key="3">
    <source>
        <dbReference type="Proteomes" id="UP000188533"/>
    </source>
</evidence>
<organism evidence="2 3">
    <name type="scientific">Lentinula edodes</name>
    <name type="common">Shiitake mushroom</name>
    <name type="synonym">Lentinus edodes</name>
    <dbReference type="NCBI Taxonomy" id="5353"/>
    <lineage>
        <taxon>Eukaryota</taxon>
        <taxon>Fungi</taxon>
        <taxon>Dikarya</taxon>
        <taxon>Basidiomycota</taxon>
        <taxon>Agaricomycotina</taxon>
        <taxon>Agaricomycetes</taxon>
        <taxon>Agaricomycetidae</taxon>
        <taxon>Agaricales</taxon>
        <taxon>Marasmiineae</taxon>
        <taxon>Omphalotaceae</taxon>
        <taxon>Lentinula</taxon>
    </lineage>
</organism>
<gene>
    <name evidence="2" type="ORF">LENED_003850</name>
</gene>
<name>A0A1Q3E4Q3_LENED</name>
<evidence type="ECO:0000313" key="2">
    <source>
        <dbReference type="EMBL" id="GAW02213.1"/>
    </source>
</evidence>
<proteinExistence type="predicted"/>
<evidence type="ECO:0000256" key="1">
    <source>
        <dbReference type="SAM" id="MobiDB-lite"/>
    </source>
</evidence>
<reference evidence="2 3" key="2">
    <citation type="submission" date="2017-02" db="EMBL/GenBank/DDBJ databases">
        <title>A genome survey and senescence transcriptome analysis in Lentinula edodes.</title>
        <authorList>
            <person name="Sakamoto Y."/>
            <person name="Nakade K."/>
            <person name="Sato S."/>
            <person name="Yoshida Y."/>
            <person name="Miyazaki K."/>
            <person name="Natsume S."/>
            <person name="Konno N."/>
        </authorList>
    </citation>
    <scope>NUCLEOTIDE SEQUENCE [LARGE SCALE GENOMIC DNA]</scope>
    <source>
        <strain evidence="2 3">NBRC 111202</strain>
    </source>
</reference>
<comment type="caution">
    <text evidence="2">The sequence shown here is derived from an EMBL/GenBank/DDBJ whole genome shotgun (WGS) entry which is preliminary data.</text>
</comment>
<feature type="region of interest" description="Disordered" evidence="1">
    <location>
        <begin position="298"/>
        <end position="319"/>
    </location>
</feature>
<protein>
    <submittedName>
        <fullName evidence="2">Uncharacterized protein</fullName>
    </submittedName>
</protein>
<feature type="region of interest" description="Disordered" evidence="1">
    <location>
        <begin position="167"/>
        <end position="212"/>
    </location>
</feature>
<sequence length="319" mass="34765">MYAYSQGEHKGAQGSIRKIVRKLCAMSDGVVHLLYSSVQSTVGCHKRSAGTDRHRLWFSKNDISGTQNPLFSNNCWPSSRLIHCSIQFTPARFSSLQSNLIVASIPRSTSQSFAADHLHSTIVPMRLNIAFFVVSFAAAAYALPMTDVSNTNASVADGRAGAVLPRANSDGFFQSNSGPPEPSTSGPPRPSISSRGASETEKTSSKPLKYTFLGLEGEKKSRDGGSYASKANQLTRELIQRHIPPGQALPKLEPSNEFLGDPDEVKFTVDLSQYGLGKCTAEIRTNTHPWMNGHATVSAEWNGKSESYKPEEWSDPHFT</sequence>
<reference evidence="2 3" key="1">
    <citation type="submission" date="2016-08" db="EMBL/GenBank/DDBJ databases">
        <authorList>
            <consortium name="Lentinula edodes genome sequencing consortium"/>
            <person name="Sakamoto Y."/>
            <person name="Nakade K."/>
            <person name="Sato S."/>
            <person name="Yoshida Y."/>
            <person name="Miyazaki K."/>
            <person name="Natsume S."/>
            <person name="Konno N."/>
        </authorList>
    </citation>
    <scope>NUCLEOTIDE SEQUENCE [LARGE SCALE GENOMIC DNA]</scope>
    <source>
        <strain evidence="2 3">NBRC 111202</strain>
    </source>
</reference>
<dbReference type="EMBL" id="BDGU01000089">
    <property type="protein sequence ID" value="GAW02213.1"/>
    <property type="molecule type" value="Genomic_DNA"/>
</dbReference>
<feature type="compositionally biased region" description="Pro residues" evidence="1">
    <location>
        <begin position="179"/>
        <end position="190"/>
    </location>
</feature>
<dbReference type="Proteomes" id="UP000188533">
    <property type="component" value="Unassembled WGS sequence"/>
</dbReference>